<feature type="compositionally biased region" description="Polar residues" evidence="1">
    <location>
        <begin position="160"/>
        <end position="175"/>
    </location>
</feature>
<dbReference type="EMBL" id="ML179390">
    <property type="protein sequence ID" value="THU88889.1"/>
    <property type="molecule type" value="Genomic_DNA"/>
</dbReference>
<feature type="compositionally biased region" description="Polar residues" evidence="1">
    <location>
        <begin position="189"/>
        <end position="209"/>
    </location>
</feature>
<dbReference type="AlphaFoldDB" id="A0A4S8LIH2"/>
<feature type="region of interest" description="Disordered" evidence="1">
    <location>
        <begin position="113"/>
        <end position="139"/>
    </location>
</feature>
<keyword evidence="3" id="KW-1185">Reference proteome</keyword>
<feature type="compositionally biased region" description="Polar residues" evidence="1">
    <location>
        <begin position="113"/>
        <end position="126"/>
    </location>
</feature>
<evidence type="ECO:0000313" key="3">
    <source>
        <dbReference type="Proteomes" id="UP000297245"/>
    </source>
</evidence>
<sequence>MTAPIAEPNFPDVHNSAGLRLCTPPFSNEDNALAANYDFLSPFGASVMEESLDTTLPFSDSEMFTGSIQAPAHSDYSDSLYSAQTIPDVSNTYNMMLYGVSFGSGGSYDPSFNFSDSTQSTNSSANADRPLPLMNSFLQNQDNTSSTRFSINATAATTTSDSSFCHENGSTTSTKSPEDLYGLVEKTKSSPSSAVTSQSNTTDPTTSASLGLEHDPTVPSEPCQDDSVDSANGQYEPTSDYPLRVEQTHHVPPQNPRSQNYQKPTPAERQKKAAAFAVAKAKRDAFVGELFANKTEYETKVQAIAENAWSPA</sequence>
<evidence type="ECO:0000313" key="2">
    <source>
        <dbReference type="EMBL" id="THU88889.1"/>
    </source>
</evidence>
<accession>A0A4S8LIH2</accession>
<proteinExistence type="predicted"/>
<organism evidence="2 3">
    <name type="scientific">Dendrothele bispora (strain CBS 962.96)</name>
    <dbReference type="NCBI Taxonomy" id="1314807"/>
    <lineage>
        <taxon>Eukaryota</taxon>
        <taxon>Fungi</taxon>
        <taxon>Dikarya</taxon>
        <taxon>Basidiomycota</taxon>
        <taxon>Agaricomycotina</taxon>
        <taxon>Agaricomycetes</taxon>
        <taxon>Agaricomycetidae</taxon>
        <taxon>Agaricales</taxon>
        <taxon>Agaricales incertae sedis</taxon>
        <taxon>Dendrothele</taxon>
    </lineage>
</organism>
<feature type="region of interest" description="Disordered" evidence="1">
    <location>
        <begin position="158"/>
        <end position="272"/>
    </location>
</feature>
<name>A0A4S8LIH2_DENBC</name>
<reference evidence="2 3" key="1">
    <citation type="journal article" date="2019" name="Nat. Ecol. Evol.">
        <title>Megaphylogeny resolves global patterns of mushroom evolution.</title>
        <authorList>
            <person name="Varga T."/>
            <person name="Krizsan K."/>
            <person name="Foldi C."/>
            <person name="Dima B."/>
            <person name="Sanchez-Garcia M."/>
            <person name="Sanchez-Ramirez S."/>
            <person name="Szollosi G.J."/>
            <person name="Szarkandi J.G."/>
            <person name="Papp V."/>
            <person name="Albert L."/>
            <person name="Andreopoulos W."/>
            <person name="Angelini C."/>
            <person name="Antonin V."/>
            <person name="Barry K.W."/>
            <person name="Bougher N.L."/>
            <person name="Buchanan P."/>
            <person name="Buyck B."/>
            <person name="Bense V."/>
            <person name="Catcheside P."/>
            <person name="Chovatia M."/>
            <person name="Cooper J."/>
            <person name="Damon W."/>
            <person name="Desjardin D."/>
            <person name="Finy P."/>
            <person name="Geml J."/>
            <person name="Haridas S."/>
            <person name="Hughes K."/>
            <person name="Justo A."/>
            <person name="Karasinski D."/>
            <person name="Kautmanova I."/>
            <person name="Kiss B."/>
            <person name="Kocsube S."/>
            <person name="Kotiranta H."/>
            <person name="LaButti K.M."/>
            <person name="Lechner B.E."/>
            <person name="Liimatainen K."/>
            <person name="Lipzen A."/>
            <person name="Lukacs Z."/>
            <person name="Mihaltcheva S."/>
            <person name="Morgado L.N."/>
            <person name="Niskanen T."/>
            <person name="Noordeloos M.E."/>
            <person name="Ohm R.A."/>
            <person name="Ortiz-Santana B."/>
            <person name="Ovrebo C."/>
            <person name="Racz N."/>
            <person name="Riley R."/>
            <person name="Savchenko A."/>
            <person name="Shiryaev A."/>
            <person name="Soop K."/>
            <person name="Spirin V."/>
            <person name="Szebenyi C."/>
            <person name="Tomsovsky M."/>
            <person name="Tulloss R.E."/>
            <person name="Uehling J."/>
            <person name="Grigoriev I.V."/>
            <person name="Vagvolgyi C."/>
            <person name="Papp T."/>
            <person name="Martin F.M."/>
            <person name="Miettinen O."/>
            <person name="Hibbett D.S."/>
            <person name="Nagy L.G."/>
        </authorList>
    </citation>
    <scope>NUCLEOTIDE SEQUENCE [LARGE SCALE GENOMIC DNA]</scope>
    <source>
        <strain evidence="2 3">CBS 962.96</strain>
    </source>
</reference>
<evidence type="ECO:0000256" key="1">
    <source>
        <dbReference type="SAM" id="MobiDB-lite"/>
    </source>
</evidence>
<gene>
    <name evidence="2" type="ORF">K435DRAFT_865830</name>
</gene>
<dbReference type="Proteomes" id="UP000297245">
    <property type="component" value="Unassembled WGS sequence"/>
</dbReference>
<protein>
    <submittedName>
        <fullName evidence="2">Uncharacterized protein</fullName>
    </submittedName>
</protein>